<organism evidence="2 3">
    <name type="scientific">Arthroderma otae (strain ATCC MYA-4605 / CBS 113480)</name>
    <name type="common">Microsporum canis</name>
    <dbReference type="NCBI Taxonomy" id="554155"/>
    <lineage>
        <taxon>Eukaryota</taxon>
        <taxon>Fungi</taxon>
        <taxon>Dikarya</taxon>
        <taxon>Ascomycota</taxon>
        <taxon>Pezizomycotina</taxon>
        <taxon>Eurotiomycetes</taxon>
        <taxon>Eurotiomycetidae</taxon>
        <taxon>Onygenales</taxon>
        <taxon>Arthrodermataceae</taxon>
        <taxon>Microsporum</taxon>
    </lineage>
</organism>
<dbReference type="HOGENOM" id="CLU_011226_4_2_1"/>
<proteinExistence type="predicted"/>
<dbReference type="Proteomes" id="UP000002035">
    <property type="component" value="Unassembled WGS sequence"/>
</dbReference>
<dbReference type="VEuPathDB" id="FungiDB:MCYG_03850"/>
<dbReference type="InterPro" id="IPR054416">
    <property type="entry name" value="GST_UstS-like_C"/>
</dbReference>
<evidence type="ECO:0000259" key="1">
    <source>
        <dbReference type="Pfam" id="PF22041"/>
    </source>
</evidence>
<accession>C5FMC8</accession>
<protein>
    <recommendedName>
        <fullName evidence="1">Glutathione S-transferase UstS-like C-terminal domain-containing protein</fullName>
    </recommendedName>
</protein>
<dbReference type="EMBL" id="DS995703">
    <property type="protein sequence ID" value="EEQ31031.1"/>
    <property type="molecule type" value="Genomic_DNA"/>
</dbReference>
<dbReference type="SUPFAM" id="SSF47616">
    <property type="entry name" value="GST C-terminal domain-like"/>
    <property type="match status" value="1"/>
</dbReference>
<name>C5FMC8_ARTOC</name>
<dbReference type="Gene3D" id="3.40.30.10">
    <property type="entry name" value="Glutaredoxin"/>
    <property type="match status" value="1"/>
</dbReference>
<dbReference type="OMA" id="DAGHQWL"/>
<dbReference type="OrthoDB" id="4951845at2759"/>
<dbReference type="Gene3D" id="1.20.1050.10">
    <property type="match status" value="1"/>
</dbReference>
<dbReference type="STRING" id="554155.C5FMC8"/>
<dbReference type="GeneID" id="9229668"/>
<sequence length="278" mass="31234">MAAPKLVAGERLVHFFDLDGTSKGETRSWSPNTLPIRAVLNYKNAPYTQTYVAFPDIEPLLKSLSVPPLVGGRIPYTLPAILHKPSIETEGATLNDSFALAVHLETIFPPDAGYKSIFPHGQASYALAVAVLKVFRSIFVPAVGFCLPAVPRYLDERSREYFYRTRKEMLGMTIEEFEAKGEALEEAWKSLETEIGVLVKMLKGRPGPKRNRGPFFEGEHPGYADMVLLGFMGWFAKNSKNDWERLVQMGDGELRKVWDAGHQWLEAEGQDVEYEIPK</sequence>
<gene>
    <name evidence="2" type="ORF">MCYG_03850</name>
</gene>
<reference evidence="3" key="1">
    <citation type="journal article" date="2012" name="MBio">
        <title>Comparative genome analysis of Trichophyton rubrum and related dermatophytes reveals candidate genes involved in infection.</title>
        <authorList>
            <person name="Martinez D.A."/>
            <person name="Oliver B.G."/>
            <person name="Graeser Y."/>
            <person name="Goldberg J.M."/>
            <person name="Li W."/>
            <person name="Martinez-Rossi N.M."/>
            <person name="Monod M."/>
            <person name="Shelest E."/>
            <person name="Barton R.C."/>
            <person name="Birch E."/>
            <person name="Brakhage A.A."/>
            <person name="Chen Z."/>
            <person name="Gurr S.J."/>
            <person name="Heiman D."/>
            <person name="Heitman J."/>
            <person name="Kosti I."/>
            <person name="Rossi A."/>
            <person name="Saif S."/>
            <person name="Samalova M."/>
            <person name="Saunders C.W."/>
            <person name="Shea T."/>
            <person name="Summerbell R.C."/>
            <person name="Xu J."/>
            <person name="Young S."/>
            <person name="Zeng Q."/>
            <person name="Birren B.W."/>
            <person name="Cuomo C.A."/>
            <person name="White T.C."/>
        </authorList>
    </citation>
    <scope>NUCLEOTIDE SEQUENCE [LARGE SCALE GENOMIC DNA]</scope>
    <source>
        <strain evidence="3">ATCC MYA-4605 / CBS 113480</strain>
    </source>
</reference>
<evidence type="ECO:0000313" key="2">
    <source>
        <dbReference type="EMBL" id="EEQ31031.1"/>
    </source>
</evidence>
<dbReference type="AlphaFoldDB" id="C5FMC8"/>
<dbReference type="Pfam" id="PF22041">
    <property type="entry name" value="GST_C_7"/>
    <property type="match status" value="1"/>
</dbReference>
<evidence type="ECO:0000313" key="3">
    <source>
        <dbReference type="Proteomes" id="UP000002035"/>
    </source>
</evidence>
<keyword evidence="3" id="KW-1185">Reference proteome</keyword>
<dbReference type="RefSeq" id="XP_002848344.1">
    <property type="nucleotide sequence ID" value="XM_002848298.1"/>
</dbReference>
<dbReference type="InterPro" id="IPR036282">
    <property type="entry name" value="Glutathione-S-Trfase_C_sf"/>
</dbReference>
<dbReference type="eggNOG" id="ENOG502QQN3">
    <property type="taxonomic scope" value="Eukaryota"/>
</dbReference>
<feature type="domain" description="Glutathione S-transferase UstS-like C-terminal" evidence="1">
    <location>
        <begin position="126"/>
        <end position="264"/>
    </location>
</feature>